<dbReference type="AlphaFoldDB" id="A0A0C3SD44"/>
<reference evidence="2 3" key="1">
    <citation type="journal article" date="2014" name="PLoS Genet.">
        <title>Analysis of the Phlebiopsis gigantea genome, transcriptome and secretome provides insight into its pioneer colonization strategies of wood.</title>
        <authorList>
            <person name="Hori C."/>
            <person name="Ishida T."/>
            <person name="Igarashi K."/>
            <person name="Samejima M."/>
            <person name="Suzuki H."/>
            <person name="Master E."/>
            <person name="Ferreira P."/>
            <person name="Ruiz-Duenas F.J."/>
            <person name="Held B."/>
            <person name="Canessa P."/>
            <person name="Larrondo L.F."/>
            <person name="Schmoll M."/>
            <person name="Druzhinina I.S."/>
            <person name="Kubicek C.P."/>
            <person name="Gaskell J.A."/>
            <person name="Kersten P."/>
            <person name="St John F."/>
            <person name="Glasner J."/>
            <person name="Sabat G."/>
            <person name="Splinter BonDurant S."/>
            <person name="Syed K."/>
            <person name="Yadav J."/>
            <person name="Mgbeahuruike A.C."/>
            <person name="Kovalchuk A."/>
            <person name="Asiegbu F.O."/>
            <person name="Lackner G."/>
            <person name="Hoffmeister D."/>
            <person name="Rencoret J."/>
            <person name="Gutierrez A."/>
            <person name="Sun H."/>
            <person name="Lindquist E."/>
            <person name="Barry K."/>
            <person name="Riley R."/>
            <person name="Grigoriev I.V."/>
            <person name="Henrissat B."/>
            <person name="Kues U."/>
            <person name="Berka R.M."/>
            <person name="Martinez A.T."/>
            <person name="Covert S.F."/>
            <person name="Blanchette R.A."/>
            <person name="Cullen D."/>
        </authorList>
    </citation>
    <scope>NUCLEOTIDE SEQUENCE [LARGE SCALE GENOMIC DNA]</scope>
    <source>
        <strain evidence="2 3">11061_1 CR5-6</strain>
    </source>
</reference>
<dbReference type="OrthoDB" id="3215907at2759"/>
<accession>A0A0C3SD44</accession>
<dbReference type="EMBL" id="KN840467">
    <property type="protein sequence ID" value="KIP09355.1"/>
    <property type="molecule type" value="Genomic_DNA"/>
</dbReference>
<dbReference type="Proteomes" id="UP000053257">
    <property type="component" value="Unassembled WGS sequence"/>
</dbReference>
<evidence type="ECO:0000313" key="2">
    <source>
        <dbReference type="EMBL" id="KIP09355.1"/>
    </source>
</evidence>
<protein>
    <submittedName>
        <fullName evidence="2">Uncharacterized protein</fullName>
    </submittedName>
</protein>
<feature type="region of interest" description="Disordered" evidence="1">
    <location>
        <begin position="1"/>
        <end position="20"/>
    </location>
</feature>
<evidence type="ECO:0000256" key="1">
    <source>
        <dbReference type="SAM" id="MobiDB-lite"/>
    </source>
</evidence>
<name>A0A0C3SD44_PHLG1</name>
<feature type="compositionally biased region" description="Low complexity" evidence="1">
    <location>
        <begin position="64"/>
        <end position="84"/>
    </location>
</feature>
<gene>
    <name evidence="2" type="ORF">PHLGIDRAFT_126370</name>
</gene>
<evidence type="ECO:0000313" key="3">
    <source>
        <dbReference type="Proteomes" id="UP000053257"/>
    </source>
</evidence>
<dbReference type="HOGENOM" id="CLU_940432_0_0_1"/>
<proteinExistence type="predicted"/>
<feature type="region of interest" description="Disordered" evidence="1">
    <location>
        <begin position="38"/>
        <end position="131"/>
    </location>
</feature>
<keyword evidence="3" id="KW-1185">Reference proteome</keyword>
<sequence>MAAIVFPRPPPTYNTLSSTQRAQLLRSSAKLGQILGSTPHILDETDALPRVPPKPKRSLEGTRSASPASISSASSSSSRASANSTGHSERSWRARFGSRKPPMLRVGKTVPPANATPPSPTQLTPSPEGSPVAPTFAIQTDASMRRQKMKRIAKKLGEGVPVHLVFPPDIESDDEEVFIDSPSSSSCSGTLVSEESGRSWESKDTLWERQTARRSKFVNPVRSSAVLSGRYVVHYHEVDGVHGDGEESFGGLGYKLFSPIPEE</sequence>
<organism evidence="2 3">
    <name type="scientific">Phlebiopsis gigantea (strain 11061_1 CR5-6)</name>
    <name type="common">White-rot fungus</name>
    <name type="synonym">Peniophora gigantea</name>
    <dbReference type="NCBI Taxonomy" id="745531"/>
    <lineage>
        <taxon>Eukaryota</taxon>
        <taxon>Fungi</taxon>
        <taxon>Dikarya</taxon>
        <taxon>Basidiomycota</taxon>
        <taxon>Agaricomycotina</taxon>
        <taxon>Agaricomycetes</taxon>
        <taxon>Polyporales</taxon>
        <taxon>Phanerochaetaceae</taxon>
        <taxon>Phlebiopsis</taxon>
    </lineage>
</organism>